<reference evidence="3" key="3">
    <citation type="submission" date="2020-12" db="UniProtKB">
        <authorList>
            <consortium name="EnsemblPlants"/>
        </authorList>
    </citation>
    <scope>IDENTIFICATION</scope>
</reference>
<name>A0A2K1IBN6_PHYPA</name>
<dbReference type="Proteomes" id="UP000006727">
    <property type="component" value="Chromosome 26"/>
</dbReference>
<feature type="compositionally biased region" description="Polar residues" evidence="1">
    <location>
        <begin position="24"/>
        <end position="39"/>
    </location>
</feature>
<gene>
    <name evidence="2" type="ORF">PHYPA_030160</name>
</gene>
<dbReference type="EnsemblPlants" id="Pp3c26_3040V3.1">
    <property type="protein sequence ID" value="Pp3c26_3040V3.1"/>
    <property type="gene ID" value="Pp3c26_3040"/>
</dbReference>
<feature type="region of interest" description="Disordered" evidence="1">
    <location>
        <begin position="15"/>
        <end position="39"/>
    </location>
</feature>
<sequence>MTSLETCFGWLSGGTDGQYHSDRPGTSPSSNIQAGALTS</sequence>
<proteinExistence type="predicted"/>
<keyword evidence="4" id="KW-1185">Reference proteome</keyword>
<evidence type="ECO:0000313" key="2">
    <source>
        <dbReference type="EMBL" id="PNR26679.1"/>
    </source>
</evidence>
<reference evidence="2 4" key="1">
    <citation type="journal article" date="2008" name="Science">
        <title>The Physcomitrella genome reveals evolutionary insights into the conquest of land by plants.</title>
        <authorList>
            <person name="Rensing S."/>
            <person name="Lang D."/>
            <person name="Zimmer A."/>
            <person name="Terry A."/>
            <person name="Salamov A."/>
            <person name="Shapiro H."/>
            <person name="Nishiyama T."/>
            <person name="Perroud P.-F."/>
            <person name="Lindquist E."/>
            <person name="Kamisugi Y."/>
            <person name="Tanahashi T."/>
            <person name="Sakakibara K."/>
            <person name="Fujita T."/>
            <person name="Oishi K."/>
            <person name="Shin-I T."/>
            <person name="Kuroki Y."/>
            <person name="Toyoda A."/>
            <person name="Suzuki Y."/>
            <person name="Hashimoto A."/>
            <person name="Yamaguchi K."/>
            <person name="Sugano A."/>
            <person name="Kohara Y."/>
            <person name="Fujiyama A."/>
            <person name="Anterola A."/>
            <person name="Aoki S."/>
            <person name="Ashton N."/>
            <person name="Barbazuk W.B."/>
            <person name="Barker E."/>
            <person name="Bennetzen J."/>
            <person name="Bezanilla M."/>
            <person name="Blankenship R."/>
            <person name="Cho S.H."/>
            <person name="Dutcher S."/>
            <person name="Estelle M."/>
            <person name="Fawcett J.A."/>
            <person name="Gundlach H."/>
            <person name="Hanada K."/>
            <person name="Heyl A."/>
            <person name="Hicks K.A."/>
            <person name="Hugh J."/>
            <person name="Lohr M."/>
            <person name="Mayer K."/>
            <person name="Melkozernov A."/>
            <person name="Murata T."/>
            <person name="Nelson D."/>
            <person name="Pils B."/>
            <person name="Prigge M."/>
            <person name="Reiss B."/>
            <person name="Renner T."/>
            <person name="Rombauts S."/>
            <person name="Rushton P."/>
            <person name="Sanderfoot A."/>
            <person name="Schween G."/>
            <person name="Shiu S.-H."/>
            <person name="Stueber K."/>
            <person name="Theodoulou F.L."/>
            <person name="Tu H."/>
            <person name="Van de Peer Y."/>
            <person name="Verrier P.J."/>
            <person name="Waters E."/>
            <person name="Wood A."/>
            <person name="Yang L."/>
            <person name="Cove D."/>
            <person name="Cuming A."/>
            <person name="Hasebe M."/>
            <person name="Lucas S."/>
            <person name="Mishler D.B."/>
            <person name="Reski R."/>
            <person name="Grigoriev I."/>
            <person name="Quatrano R.S."/>
            <person name="Boore J.L."/>
        </authorList>
    </citation>
    <scope>NUCLEOTIDE SEQUENCE [LARGE SCALE GENOMIC DNA]</scope>
    <source>
        <strain evidence="3 4">cv. Gransden 2004</strain>
    </source>
</reference>
<evidence type="ECO:0000313" key="3">
    <source>
        <dbReference type="EnsemblPlants" id="Pp3c26_3040V3.1"/>
    </source>
</evidence>
<dbReference type="EMBL" id="ABEU02000026">
    <property type="protein sequence ID" value="PNR26679.1"/>
    <property type="molecule type" value="Genomic_DNA"/>
</dbReference>
<protein>
    <submittedName>
        <fullName evidence="2 3">Uncharacterized protein</fullName>
    </submittedName>
</protein>
<reference evidence="2 4" key="2">
    <citation type="journal article" date="2018" name="Plant J.">
        <title>The Physcomitrella patens chromosome-scale assembly reveals moss genome structure and evolution.</title>
        <authorList>
            <person name="Lang D."/>
            <person name="Ullrich K.K."/>
            <person name="Murat F."/>
            <person name="Fuchs J."/>
            <person name="Jenkins J."/>
            <person name="Haas F.B."/>
            <person name="Piednoel M."/>
            <person name="Gundlach H."/>
            <person name="Van Bel M."/>
            <person name="Meyberg R."/>
            <person name="Vives C."/>
            <person name="Morata J."/>
            <person name="Symeonidi A."/>
            <person name="Hiss M."/>
            <person name="Muchero W."/>
            <person name="Kamisugi Y."/>
            <person name="Saleh O."/>
            <person name="Blanc G."/>
            <person name="Decker E.L."/>
            <person name="van Gessel N."/>
            <person name="Grimwood J."/>
            <person name="Hayes R.D."/>
            <person name="Graham S.W."/>
            <person name="Gunter L.E."/>
            <person name="McDaniel S.F."/>
            <person name="Hoernstein S.N.W."/>
            <person name="Larsson A."/>
            <person name="Li F.W."/>
            <person name="Perroud P.F."/>
            <person name="Phillips J."/>
            <person name="Ranjan P."/>
            <person name="Rokshar D.S."/>
            <person name="Rothfels C.J."/>
            <person name="Schneider L."/>
            <person name="Shu S."/>
            <person name="Stevenson D.W."/>
            <person name="Thummler F."/>
            <person name="Tillich M."/>
            <person name="Villarreal Aguilar J.C."/>
            <person name="Widiez T."/>
            <person name="Wong G.K."/>
            <person name="Wymore A."/>
            <person name="Zhang Y."/>
            <person name="Zimmer A.D."/>
            <person name="Quatrano R.S."/>
            <person name="Mayer K.F.X."/>
            <person name="Goodstein D."/>
            <person name="Casacuberta J.M."/>
            <person name="Vandepoele K."/>
            <person name="Reski R."/>
            <person name="Cuming A.C."/>
            <person name="Tuskan G.A."/>
            <person name="Maumus F."/>
            <person name="Salse J."/>
            <person name="Schmutz J."/>
            <person name="Rensing S.A."/>
        </authorList>
    </citation>
    <scope>NUCLEOTIDE SEQUENCE [LARGE SCALE GENOMIC DNA]</scope>
    <source>
        <strain evidence="3 4">cv. Gransden 2004</strain>
    </source>
</reference>
<dbReference type="AlphaFoldDB" id="A0A2K1IBN6"/>
<evidence type="ECO:0000256" key="1">
    <source>
        <dbReference type="SAM" id="MobiDB-lite"/>
    </source>
</evidence>
<organism evidence="2">
    <name type="scientific">Physcomitrium patens</name>
    <name type="common">Spreading-leaved earth moss</name>
    <name type="synonym">Physcomitrella patens</name>
    <dbReference type="NCBI Taxonomy" id="3218"/>
    <lineage>
        <taxon>Eukaryota</taxon>
        <taxon>Viridiplantae</taxon>
        <taxon>Streptophyta</taxon>
        <taxon>Embryophyta</taxon>
        <taxon>Bryophyta</taxon>
        <taxon>Bryophytina</taxon>
        <taxon>Bryopsida</taxon>
        <taxon>Funariidae</taxon>
        <taxon>Funariales</taxon>
        <taxon>Funariaceae</taxon>
        <taxon>Physcomitrium</taxon>
    </lineage>
</organism>
<accession>A0A2K1IBN6</accession>
<dbReference type="InParanoid" id="A0A2K1IBN6"/>
<evidence type="ECO:0000313" key="4">
    <source>
        <dbReference type="Proteomes" id="UP000006727"/>
    </source>
</evidence>
<dbReference type="Gramene" id="Pp3c26_3040V3.1">
    <property type="protein sequence ID" value="Pp3c26_3040V3.1"/>
    <property type="gene ID" value="Pp3c26_3040"/>
</dbReference>